<keyword evidence="4" id="KW-1185">Reference proteome</keyword>
<dbReference type="Pfam" id="PF01609">
    <property type="entry name" value="DDE_Tnp_1"/>
    <property type="match status" value="1"/>
</dbReference>
<dbReference type="InterPro" id="IPR025161">
    <property type="entry name" value="IS402-like_dom"/>
</dbReference>
<evidence type="ECO:0000313" key="3">
    <source>
        <dbReference type="EMBL" id="RLV57840.1"/>
    </source>
</evidence>
<dbReference type="PANTHER" id="PTHR46637:SF1">
    <property type="entry name" value="BLL5188 PROTEIN"/>
    <property type="match status" value="1"/>
</dbReference>
<evidence type="ECO:0000259" key="1">
    <source>
        <dbReference type="Pfam" id="PF01609"/>
    </source>
</evidence>
<organism evidence="3 4">
    <name type="scientific">Parashewanella curva</name>
    <dbReference type="NCBI Taxonomy" id="2338552"/>
    <lineage>
        <taxon>Bacteria</taxon>
        <taxon>Pseudomonadati</taxon>
        <taxon>Pseudomonadota</taxon>
        <taxon>Gammaproteobacteria</taxon>
        <taxon>Alteromonadales</taxon>
        <taxon>Shewanellaceae</taxon>
        <taxon>Parashewanella</taxon>
    </lineage>
</organism>
<evidence type="ECO:0000313" key="4">
    <source>
        <dbReference type="Proteomes" id="UP000281474"/>
    </source>
</evidence>
<feature type="domain" description="Insertion element IS402-like" evidence="2">
    <location>
        <begin position="6"/>
        <end position="77"/>
    </location>
</feature>
<dbReference type="InterPro" id="IPR052909">
    <property type="entry name" value="Transposase_6_like"/>
</dbReference>
<protein>
    <submittedName>
        <fullName evidence="3">IS5 family transposase</fullName>
    </submittedName>
</protein>
<dbReference type="GO" id="GO:0004803">
    <property type="term" value="F:transposase activity"/>
    <property type="evidence" value="ECO:0007669"/>
    <property type="project" value="InterPro"/>
</dbReference>
<dbReference type="GO" id="GO:0003677">
    <property type="term" value="F:DNA binding"/>
    <property type="evidence" value="ECO:0007669"/>
    <property type="project" value="InterPro"/>
</dbReference>
<dbReference type="GO" id="GO:0006313">
    <property type="term" value="P:DNA transposition"/>
    <property type="evidence" value="ECO:0007669"/>
    <property type="project" value="InterPro"/>
</dbReference>
<feature type="domain" description="Transposase IS4-like" evidence="1">
    <location>
        <begin position="89"/>
        <end position="246"/>
    </location>
</feature>
<accession>A0A3L8PR35</accession>
<dbReference type="PANTHER" id="PTHR46637">
    <property type="entry name" value="TIS1421-TRANSPOSASE PROTEIN A"/>
    <property type="match status" value="1"/>
</dbReference>
<dbReference type="OrthoDB" id="1551210at2"/>
<dbReference type="InterPro" id="IPR002559">
    <property type="entry name" value="Transposase_11"/>
</dbReference>
<evidence type="ECO:0000259" key="2">
    <source>
        <dbReference type="Pfam" id="PF13340"/>
    </source>
</evidence>
<dbReference type="NCBIfam" id="NF033580">
    <property type="entry name" value="transpos_IS5_3"/>
    <property type="match status" value="1"/>
</dbReference>
<reference evidence="3 4" key="1">
    <citation type="submission" date="2018-09" db="EMBL/GenBank/DDBJ databases">
        <title>Phylogeny of the Shewanellaceae, and recommendation for two new genera, Pseudoshewanella and Parashewanella.</title>
        <authorList>
            <person name="Wang G."/>
        </authorList>
    </citation>
    <scope>NUCLEOTIDE SEQUENCE [LARGE SCALE GENOMIC DNA]</scope>
    <source>
        <strain evidence="3 4">C51</strain>
    </source>
</reference>
<dbReference type="RefSeq" id="WP_121840822.1">
    <property type="nucleotide sequence ID" value="NZ_ML014881.1"/>
</dbReference>
<dbReference type="EMBL" id="QZEI01000132">
    <property type="protein sequence ID" value="RLV57840.1"/>
    <property type="molecule type" value="Genomic_DNA"/>
</dbReference>
<proteinExistence type="predicted"/>
<sequence>MPRLMLTDNSWNLLQLVMYMTGRIYNRPDHRMTLEGILFRLRAGFPWRDLPAEFGDWSKVFRRFNFWSKKGVLNEIFKRLSTLADTQWLFIDGSIVKAHQDGANISNAKEQAMGKSRGGNSTKIHLAVDSGGLPFHFELSGGQVHDVSVGVSLITSSPESKVVVADKGYDSQPLRELIKRLKAQHVIPRKGNSKYGNDDIDWCLYRYRHLVENAFLRIKKYRAVATRYDKLARNYHSMVALAFTMMWLPMWVD</sequence>
<dbReference type="Pfam" id="PF13340">
    <property type="entry name" value="DUF4096"/>
    <property type="match status" value="1"/>
</dbReference>
<gene>
    <name evidence="3" type="ORF">D5018_20425</name>
</gene>
<name>A0A3L8PR35_9GAMM</name>
<dbReference type="AlphaFoldDB" id="A0A3L8PR35"/>
<dbReference type="Proteomes" id="UP000281474">
    <property type="component" value="Unassembled WGS sequence"/>
</dbReference>
<comment type="caution">
    <text evidence="3">The sequence shown here is derived from an EMBL/GenBank/DDBJ whole genome shotgun (WGS) entry which is preliminary data.</text>
</comment>